<gene>
    <name evidence="5" type="ORF">HGO97_023550</name>
</gene>
<dbReference type="InterPro" id="IPR006059">
    <property type="entry name" value="SBP"/>
</dbReference>
<proteinExistence type="inferred from homology"/>
<feature type="chain" id="PRO_5045246349" evidence="4">
    <location>
        <begin position="26"/>
        <end position="407"/>
    </location>
</feature>
<organism evidence="5 6">
    <name type="scientific">Faecalicatena faecalis</name>
    <dbReference type="NCBI Taxonomy" id="2726362"/>
    <lineage>
        <taxon>Bacteria</taxon>
        <taxon>Bacillati</taxon>
        <taxon>Bacillota</taxon>
        <taxon>Clostridia</taxon>
        <taxon>Lachnospirales</taxon>
        <taxon>Lachnospiraceae</taxon>
        <taxon>Faecalicatena</taxon>
    </lineage>
</organism>
<dbReference type="Pfam" id="PF13416">
    <property type="entry name" value="SBP_bac_8"/>
    <property type="match status" value="1"/>
</dbReference>
<name>A0ABS6DAY1_9FIRM</name>
<accession>A0ABS6DAY1</accession>
<keyword evidence="3 4" id="KW-0732">Signal</keyword>
<comment type="similarity">
    <text evidence="1">Belongs to the bacterial solute-binding protein 1 family.</text>
</comment>
<reference evidence="5 6" key="1">
    <citation type="submission" date="2021-06" db="EMBL/GenBank/DDBJ databases">
        <title>Faecalicatena sp. nov. isolated from porcine feces.</title>
        <authorList>
            <person name="Oh B.S."/>
            <person name="Lee J.H."/>
        </authorList>
    </citation>
    <scope>NUCLEOTIDE SEQUENCE [LARGE SCALE GENOMIC DNA]</scope>
    <source>
        <strain evidence="5 6">AGMB00832</strain>
    </source>
</reference>
<evidence type="ECO:0000256" key="1">
    <source>
        <dbReference type="ARBA" id="ARBA00008520"/>
    </source>
</evidence>
<dbReference type="PANTHER" id="PTHR30061">
    <property type="entry name" value="MALTOSE-BINDING PERIPLASMIC PROTEIN"/>
    <property type="match status" value="1"/>
</dbReference>
<evidence type="ECO:0000313" key="6">
    <source>
        <dbReference type="Proteomes" id="UP000723714"/>
    </source>
</evidence>
<evidence type="ECO:0000256" key="3">
    <source>
        <dbReference type="ARBA" id="ARBA00022729"/>
    </source>
</evidence>
<dbReference type="Proteomes" id="UP000723714">
    <property type="component" value="Unassembled WGS sequence"/>
</dbReference>
<keyword evidence="6" id="KW-1185">Reference proteome</keyword>
<evidence type="ECO:0000256" key="2">
    <source>
        <dbReference type="ARBA" id="ARBA00022448"/>
    </source>
</evidence>
<dbReference type="PANTHER" id="PTHR30061:SF50">
    <property type="entry name" value="MALTOSE_MALTODEXTRIN-BINDING PERIPLASMIC PROTEIN"/>
    <property type="match status" value="1"/>
</dbReference>
<dbReference type="RefSeq" id="WP_216245717.1">
    <property type="nucleotide sequence ID" value="NZ_JABACJ020000052.1"/>
</dbReference>
<evidence type="ECO:0000313" key="5">
    <source>
        <dbReference type="EMBL" id="MBU3878775.1"/>
    </source>
</evidence>
<sequence>MKRLKNKAWVLFILCILLLSGGCAASEDKTKKDMKQREKLLLWSYYETDNQKNAMDDLMKGFNESQESYHLTWEYHGPVTEFNKRLAIAITQDQLPDMVIMDNPDIPSYIKMDKFEDITEAVERIEDLDQYFPSAMESVEYGGRYYGFPFCCNNVGLIYNKDVLKESGESVPKTWEELAQTAKKLTRPGRYGFAMSAIGGEQGAFQFTNFMLSAGDDLDQAGGEGTLKAFTYIQDMVEQGIMSRECVNWSQNDVARKFIAGECAMMENGPWVFPALDEAGVNYGIAVFPSDQRTVGVMGGEDIAVLKGKNVEGSIAFLEYYSQIDTMLNINLRANSLPPRKDVAKLFLKAKPEYQVILSQMDTCISRTGFEDWSKLSELLSKGQYEIMTGESTPQEVCGKIRQEMKN</sequence>
<dbReference type="PROSITE" id="PS51257">
    <property type="entry name" value="PROKAR_LIPOPROTEIN"/>
    <property type="match status" value="1"/>
</dbReference>
<keyword evidence="2" id="KW-0813">Transport</keyword>
<comment type="caution">
    <text evidence="5">The sequence shown here is derived from an EMBL/GenBank/DDBJ whole genome shotgun (WGS) entry which is preliminary data.</text>
</comment>
<dbReference type="EMBL" id="JABACJ020000052">
    <property type="protein sequence ID" value="MBU3878775.1"/>
    <property type="molecule type" value="Genomic_DNA"/>
</dbReference>
<protein>
    <submittedName>
        <fullName evidence="5">Extracellular solute-binding protein</fullName>
    </submittedName>
</protein>
<evidence type="ECO:0000256" key="4">
    <source>
        <dbReference type="SAM" id="SignalP"/>
    </source>
</evidence>
<feature type="signal peptide" evidence="4">
    <location>
        <begin position="1"/>
        <end position="25"/>
    </location>
</feature>